<dbReference type="EMBL" id="GBHO01017978">
    <property type="protein sequence ID" value="JAG25626.1"/>
    <property type="molecule type" value="Transcribed_RNA"/>
</dbReference>
<feature type="transmembrane region" description="Helical" evidence="1">
    <location>
        <begin position="180"/>
        <end position="208"/>
    </location>
</feature>
<protein>
    <submittedName>
        <fullName evidence="2">Uncharacterized protein</fullName>
    </submittedName>
</protein>
<feature type="transmembrane region" description="Helical" evidence="1">
    <location>
        <begin position="145"/>
        <end position="173"/>
    </location>
</feature>
<gene>
    <name evidence="2" type="ORF">CM83_100258</name>
</gene>
<evidence type="ECO:0000256" key="1">
    <source>
        <dbReference type="SAM" id="Phobius"/>
    </source>
</evidence>
<accession>A0A0A9Y1X2</accession>
<proteinExistence type="predicted"/>
<sequence length="422" mass="46023">MSSFDCASCSYSLRCTSCIPASVTRLLLDSMSTYKTVLPGTRNVADFSSSAAAAILLADKVDVTVGEVDTAPLPRCEPIFTQYLSNNIVGLCTCLTMLISICCGSFLLRPLLLLLMLVLLVLLLLVILPTVLHVLLASLPLCFDLALLLLLLLPLILLLLLPLLFVLILLLCLPSVLPLLLLLPFSLAATMSLLFVLLSLLLLIILVLPNVLFYCRVCDIDASGGVRGLSKKCYTYHALYSYWYEGMTPAIGCELSCISVFNACRRVSTLLRQASSSAMPCTSFINNEFTKVSAPVSDKSLLPRSSSRRVTLSHSTRASSAAPMSVILLSHKLRPASCEYLCDSKICDMVVISSSLMPLLRRLRCVIPVNSTPAQRGGSVKRWVRLYCYSCSYCACSCCNFLTSTLPFFSFSYRICSSNTVG</sequence>
<feature type="transmembrane region" description="Helical" evidence="1">
    <location>
        <begin position="88"/>
        <end position="108"/>
    </location>
</feature>
<reference evidence="2" key="2">
    <citation type="submission" date="2014-07" db="EMBL/GenBank/DDBJ databases">
        <authorList>
            <person name="Hull J."/>
        </authorList>
    </citation>
    <scope>NUCLEOTIDE SEQUENCE</scope>
</reference>
<keyword evidence="1" id="KW-1133">Transmembrane helix</keyword>
<keyword evidence="1" id="KW-0472">Membrane</keyword>
<dbReference type="AlphaFoldDB" id="A0A0A9Y1X2"/>
<keyword evidence="1" id="KW-0812">Transmembrane</keyword>
<evidence type="ECO:0000313" key="2">
    <source>
        <dbReference type="EMBL" id="JAG25626.1"/>
    </source>
</evidence>
<reference evidence="2" key="1">
    <citation type="journal article" date="2014" name="PLoS ONE">
        <title>Transcriptome-Based Identification of ABC Transporters in the Western Tarnished Plant Bug Lygus hesperus.</title>
        <authorList>
            <person name="Hull J.J."/>
            <person name="Chaney K."/>
            <person name="Geib S.M."/>
            <person name="Fabrick J.A."/>
            <person name="Brent C.S."/>
            <person name="Walsh D."/>
            <person name="Lavine L.C."/>
        </authorList>
    </citation>
    <scope>NUCLEOTIDE SEQUENCE</scope>
</reference>
<organism evidence="2">
    <name type="scientific">Lygus hesperus</name>
    <name type="common">Western plant bug</name>
    <dbReference type="NCBI Taxonomy" id="30085"/>
    <lineage>
        <taxon>Eukaryota</taxon>
        <taxon>Metazoa</taxon>
        <taxon>Ecdysozoa</taxon>
        <taxon>Arthropoda</taxon>
        <taxon>Hexapoda</taxon>
        <taxon>Insecta</taxon>
        <taxon>Pterygota</taxon>
        <taxon>Neoptera</taxon>
        <taxon>Paraneoptera</taxon>
        <taxon>Hemiptera</taxon>
        <taxon>Heteroptera</taxon>
        <taxon>Panheteroptera</taxon>
        <taxon>Cimicomorpha</taxon>
        <taxon>Miridae</taxon>
        <taxon>Mirini</taxon>
        <taxon>Lygus</taxon>
    </lineage>
</organism>
<feature type="transmembrane region" description="Helical" evidence="1">
    <location>
        <begin position="115"/>
        <end position="139"/>
    </location>
</feature>
<name>A0A0A9Y1X2_LYGHE</name>